<keyword evidence="2" id="KW-1185">Reference proteome</keyword>
<proteinExistence type="predicted"/>
<evidence type="ECO:0000313" key="2">
    <source>
        <dbReference type="Proteomes" id="UP001164250"/>
    </source>
</evidence>
<dbReference type="Proteomes" id="UP001164250">
    <property type="component" value="Chromosome 5"/>
</dbReference>
<reference evidence="2" key="1">
    <citation type="journal article" date="2023" name="G3 (Bethesda)">
        <title>Genome assembly and association tests identify interacting loci associated with vigor, precocity, and sex in interspecific pistachio rootstocks.</title>
        <authorList>
            <person name="Palmer W."/>
            <person name="Jacygrad E."/>
            <person name="Sagayaradj S."/>
            <person name="Cavanaugh K."/>
            <person name="Han R."/>
            <person name="Bertier L."/>
            <person name="Beede B."/>
            <person name="Kafkas S."/>
            <person name="Golino D."/>
            <person name="Preece J."/>
            <person name="Michelmore R."/>
        </authorList>
    </citation>
    <scope>NUCLEOTIDE SEQUENCE [LARGE SCALE GENOMIC DNA]</scope>
</reference>
<evidence type="ECO:0000313" key="1">
    <source>
        <dbReference type="EMBL" id="KAJ0097536.1"/>
    </source>
</evidence>
<dbReference type="EMBL" id="CM047901">
    <property type="protein sequence ID" value="KAJ0097536.1"/>
    <property type="molecule type" value="Genomic_DNA"/>
</dbReference>
<sequence length="559" mass="64004">MATAAGDRSLKETPTWAVALVCAIFVTISIFIEHVIHSLGKWFQKRQKKAMSEALEKIKAELMLLGFISLLITVGTKPVSKICISAKAGSTMLPCKEPRDKEDYSNGGNDGDDRRKLLWHTGEVIRHRILAAGGEEDYCTKHGKVPLVSQSGIHQLHIFIFMLAVFHVLYSVLTIGLAKAKMKKWKGWELETSSLEYQFTNDPSRFRLAHQTSFVRRHTGFSTAPGLRWIVAFFRQFFYSVTKVDYLTMRHGFIKAHLAPNSKFNFHKYIKRSMEDDFKVVVGISLPLWTCCIVFQLLNVYGWYTLSWVSFIPLVIFLIVGAKLEIIIMEMAQQIQDRGTVVKGAPVVEPSNSFFWFNCPDLILFLLHFTLFQNAFQMAYFLWTWYEFGLKSCFHKNLVEVLIRVFLGVALQILCSYITFPLYALVTQMGSHMKEAIFEEQTAMALKKWQKAARERKKLTKATGIDIPSSFIREENNTPSHGPSPLQFLHKYKHNNAMDLESALSSPRSTYNYNSETELLEIEGPAPLVSSDDHHEQRKYNNQQKFAKTDSGDFSFVKP</sequence>
<organism evidence="1 2">
    <name type="scientific">Pistacia atlantica</name>
    <dbReference type="NCBI Taxonomy" id="434234"/>
    <lineage>
        <taxon>Eukaryota</taxon>
        <taxon>Viridiplantae</taxon>
        <taxon>Streptophyta</taxon>
        <taxon>Embryophyta</taxon>
        <taxon>Tracheophyta</taxon>
        <taxon>Spermatophyta</taxon>
        <taxon>Magnoliopsida</taxon>
        <taxon>eudicotyledons</taxon>
        <taxon>Gunneridae</taxon>
        <taxon>Pentapetalae</taxon>
        <taxon>rosids</taxon>
        <taxon>malvids</taxon>
        <taxon>Sapindales</taxon>
        <taxon>Anacardiaceae</taxon>
        <taxon>Pistacia</taxon>
    </lineage>
</organism>
<protein>
    <submittedName>
        <fullName evidence="1">Uncharacterized protein</fullName>
    </submittedName>
</protein>
<accession>A0ACC1BF81</accession>
<gene>
    <name evidence="1" type="ORF">Patl1_29303</name>
</gene>
<name>A0ACC1BF81_9ROSI</name>
<comment type="caution">
    <text evidence="1">The sequence shown here is derived from an EMBL/GenBank/DDBJ whole genome shotgun (WGS) entry which is preliminary data.</text>
</comment>